<evidence type="ECO:0000313" key="2">
    <source>
        <dbReference type="EMBL" id="NEU04914.1"/>
    </source>
</evidence>
<keyword evidence="2" id="KW-0489">Methyltransferase</keyword>
<feature type="domain" description="Uroporphyrinogen decarboxylase (URO-D)" evidence="1">
    <location>
        <begin position="7"/>
        <end position="341"/>
    </location>
</feature>
<dbReference type="InterPro" id="IPR052024">
    <property type="entry name" value="Methanogen_methyltrans"/>
</dbReference>
<keyword evidence="2" id="KW-0808">Transferase</keyword>
<dbReference type="PANTHER" id="PTHR47099:SF1">
    <property type="entry name" value="METHYLCOBAMIDE:COM METHYLTRANSFERASE MTBA"/>
    <property type="match status" value="1"/>
</dbReference>
<dbReference type="Pfam" id="PF01208">
    <property type="entry name" value="URO-D"/>
    <property type="match status" value="1"/>
</dbReference>
<accession>A0A6M0H3W6</accession>
<dbReference type="EMBL" id="JAAGPU010000013">
    <property type="protein sequence ID" value="NEU04914.1"/>
    <property type="molecule type" value="Genomic_DNA"/>
</dbReference>
<sequence>MKKDEMTPKERMAAYSKGLEIDRIPCMPQMGVTMAPLMGITTNQYYNSAEYMAELEIFLFNKLGHDSVGVGTTLRGVAEAMGSKIAYPNNGVSYLEEPVLKDIRLVDNLSPADPYKDGKLPLALKALEIIVKKIGDKVDVGSDIAGPLSAAAAVVGTENLLKGMIKYPEKVHTLLEIVTETNLRIVKAFANLGVDLGMSDPVSSTSLISVKQFREFSMPYEKMCVDKMRELSGKGTSIHICGKSKEIWESILETGVSSFSIDNAEDIEEAKKILGPKVCISGNVKPVDTMRNGTIEEIMNEAKLCIKKGYGSPKGYVLSTGCQIPMGTPIENIEAFMNAARIYGRYPINVDEL</sequence>
<organism evidence="2 3">
    <name type="scientific">Clostridium senegalense</name>
    <dbReference type="NCBI Taxonomy" id="1465809"/>
    <lineage>
        <taxon>Bacteria</taxon>
        <taxon>Bacillati</taxon>
        <taxon>Bacillota</taxon>
        <taxon>Clostridia</taxon>
        <taxon>Eubacteriales</taxon>
        <taxon>Clostridiaceae</taxon>
        <taxon>Clostridium</taxon>
    </lineage>
</organism>
<evidence type="ECO:0000313" key="3">
    <source>
        <dbReference type="Proteomes" id="UP000481872"/>
    </source>
</evidence>
<name>A0A6M0H3W6_9CLOT</name>
<protein>
    <submittedName>
        <fullName evidence="2">Methylcobamide--CoM methyltransferase</fullName>
    </submittedName>
</protein>
<dbReference type="SUPFAM" id="SSF51726">
    <property type="entry name" value="UROD/MetE-like"/>
    <property type="match status" value="1"/>
</dbReference>
<dbReference type="CDD" id="cd03465">
    <property type="entry name" value="URO-D_like"/>
    <property type="match status" value="1"/>
</dbReference>
<dbReference type="InterPro" id="IPR038071">
    <property type="entry name" value="UROD/MetE-like_sf"/>
</dbReference>
<comment type="caution">
    <text evidence="2">The sequence shown here is derived from an EMBL/GenBank/DDBJ whole genome shotgun (WGS) entry which is preliminary data.</text>
</comment>
<dbReference type="GO" id="GO:0008168">
    <property type="term" value="F:methyltransferase activity"/>
    <property type="evidence" value="ECO:0007669"/>
    <property type="project" value="UniProtKB-KW"/>
</dbReference>
<dbReference type="Gene3D" id="3.20.20.210">
    <property type="match status" value="1"/>
</dbReference>
<evidence type="ECO:0000259" key="1">
    <source>
        <dbReference type="Pfam" id="PF01208"/>
    </source>
</evidence>
<reference evidence="2 3" key="1">
    <citation type="submission" date="2020-02" db="EMBL/GenBank/DDBJ databases">
        <title>Genome assembly of a novel Clostridium senegalense strain.</title>
        <authorList>
            <person name="Gupta T.B."/>
            <person name="Jauregui R."/>
            <person name="Maclean P."/>
            <person name="Nawarathana A."/>
            <person name="Brightwell G."/>
        </authorList>
    </citation>
    <scope>NUCLEOTIDE SEQUENCE [LARGE SCALE GENOMIC DNA]</scope>
    <source>
        <strain evidence="2 3">AGRFS4</strain>
    </source>
</reference>
<dbReference type="GO" id="GO:0032259">
    <property type="term" value="P:methylation"/>
    <property type="evidence" value="ECO:0007669"/>
    <property type="project" value="UniProtKB-KW"/>
</dbReference>
<dbReference type="AlphaFoldDB" id="A0A6M0H3W6"/>
<dbReference type="InterPro" id="IPR000257">
    <property type="entry name" value="Uroporphyrinogen_deCOase"/>
</dbReference>
<proteinExistence type="predicted"/>
<keyword evidence="3" id="KW-1185">Reference proteome</keyword>
<dbReference type="GO" id="GO:0004853">
    <property type="term" value="F:uroporphyrinogen decarboxylase activity"/>
    <property type="evidence" value="ECO:0007669"/>
    <property type="project" value="InterPro"/>
</dbReference>
<gene>
    <name evidence="2" type="ORF">G3M99_08615</name>
</gene>
<dbReference type="GO" id="GO:0006779">
    <property type="term" value="P:porphyrin-containing compound biosynthetic process"/>
    <property type="evidence" value="ECO:0007669"/>
    <property type="project" value="InterPro"/>
</dbReference>
<dbReference type="PANTHER" id="PTHR47099">
    <property type="entry name" value="METHYLCOBAMIDE:COM METHYLTRANSFERASE MTBA"/>
    <property type="match status" value="1"/>
</dbReference>
<dbReference type="Proteomes" id="UP000481872">
    <property type="component" value="Unassembled WGS sequence"/>
</dbReference>